<reference evidence="2" key="1">
    <citation type="journal article" date="2022" name="Mol. Ecol. Resour.">
        <title>The genomes of chicory, endive, great burdock and yacon provide insights into Asteraceae palaeo-polyploidization history and plant inulin production.</title>
        <authorList>
            <person name="Fan W."/>
            <person name="Wang S."/>
            <person name="Wang H."/>
            <person name="Wang A."/>
            <person name="Jiang F."/>
            <person name="Liu H."/>
            <person name="Zhao H."/>
            <person name="Xu D."/>
            <person name="Zhang Y."/>
        </authorList>
    </citation>
    <scope>NUCLEOTIDE SEQUENCE [LARGE SCALE GENOMIC DNA]</scope>
    <source>
        <strain evidence="2">cv. Punajuju</strain>
    </source>
</reference>
<reference evidence="1 2" key="2">
    <citation type="journal article" date="2022" name="Mol. Ecol. Resour.">
        <title>The genomes of chicory, endive, great burdock and yacon provide insights into Asteraceae paleo-polyploidization history and plant inulin production.</title>
        <authorList>
            <person name="Fan W."/>
            <person name="Wang S."/>
            <person name="Wang H."/>
            <person name="Wang A."/>
            <person name="Jiang F."/>
            <person name="Liu H."/>
            <person name="Zhao H."/>
            <person name="Xu D."/>
            <person name="Zhang Y."/>
        </authorList>
    </citation>
    <scope>NUCLEOTIDE SEQUENCE [LARGE SCALE GENOMIC DNA]</scope>
    <source>
        <strain evidence="2">cv. Punajuju</strain>
        <tissue evidence="1">Leaves</tissue>
    </source>
</reference>
<organism evidence="1 2">
    <name type="scientific">Cichorium intybus</name>
    <name type="common">Chicory</name>
    <dbReference type="NCBI Taxonomy" id="13427"/>
    <lineage>
        <taxon>Eukaryota</taxon>
        <taxon>Viridiplantae</taxon>
        <taxon>Streptophyta</taxon>
        <taxon>Embryophyta</taxon>
        <taxon>Tracheophyta</taxon>
        <taxon>Spermatophyta</taxon>
        <taxon>Magnoliopsida</taxon>
        <taxon>eudicotyledons</taxon>
        <taxon>Gunneridae</taxon>
        <taxon>Pentapetalae</taxon>
        <taxon>asterids</taxon>
        <taxon>campanulids</taxon>
        <taxon>Asterales</taxon>
        <taxon>Asteraceae</taxon>
        <taxon>Cichorioideae</taxon>
        <taxon>Cichorieae</taxon>
        <taxon>Cichoriinae</taxon>
        <taxon>Cichorium</taxon>
    </lineage>
</organism>
<accession>A0ACB9GDM6</accession>
<evidence type="ECO:0000313" key="2">
    <source>
        <dbReference type="Proteomes" id="UP001055811"/>
    </source>
</evidence>
<gene>
    <name evidence="1" type="ORF">L2E82_11742</name>
</gene>
<name>A0ACB9GDM6_CICIN</name>
<keyword evidence="2" id="KW-1185">Reference proteome</keyword>
<protein>
    <submittedName>
        <fullName evidence="1">Uncharacterized protein</fullName>
    </submittedName>
</protein>
<proteinExistence type="predicted"/>
<evidence type="ECO:0000313" key="1">
    <source>
        <dbReference type="EMBL" id="KAI3781719.1"/>
    </source>
</evidence>
<dbReference type="Proteomes" id="UP001055811">
    <property type="component" value="Linkage Group LG02"/>
</dbReference>
<comment type="caution">
    <text evidence="1">The sequence shown here is derived from an EMBL/GenBank/DDBJ whole genome shotgun (WGS) entry which is preliminary data.</text>
</comment>
<sequence>MMKNRTPIMKLPSHLLFLLILASLHVIQSQFTQDSCTTSSLEYINAQILFDTSSLSCSNVWSSEGFLLRYSQAGPSLWSFVLSAPSTNSYVAMGFSPNGGMVGSSAVVGWLADDNTVTMRKYYLGGKTPSQVVPDQGNLQFMPNTSSIISVSSRMYLAFQLIADLPSQQLVFAVGSSSNQAPTASSFRLTVHRNQMTVSFNYASGDSSQVNTPYSDLKRVHGILSAVGWGVLLPIGAFIARYLKHVGRSWLYAHSSIQLVGFILGLSGIVAGLILNDRIDVNVDKHKIIGLIVITLGCLQVIAILIRPNKDSKKRKYWNWYHHNVGRLLILFAIFNVFYGIYLAHAGSEWNVTYGVFLGIIVTVALSLELRWLTEDD</sequence>
<dbReference type="EMBL" id="CM042010">
    <property type="protein sequence ID" value="KAI3781719.1"/>
    <property type="molecule type" value="Genomic_DNA"/>
</dbReference>